<proteinExistence type="predicted"/>
<dbReference type="EMBL" id="JAUIRO010000008">
    <property type="protein sequence ID" value="KAK0703216.1"/>
    <property type="molecule type" value="Genomic_DNA"/>
</dbReference>
<reference evidence="1" key="1">
    <citation type="submission" date="2023-06" db="EMBL/GenBank/DDBJ databases">
        <title>Genome-scale phylogeny and comparative genomics of the fungal order Sordariales.</title>
        <authorList>
            <consortium name="Lawrence Berkeley National Laboratory"/>
            <person name="Hensen N."/>
            <person name="Bonometti L."/>
            <person name="Westerberg I."/>
            <person name="Brannstrom I.O."/>
            <person name="Guillou S."/>
            <person name="Cros-Aarteil S."/>
            <person name="Calhoun S."/>
            <person name="Haridas S."/>
            <person name="Kuo A."/>
            <person name="Mondo S."/>
            <person name="Pangilinan J."/>
            <person name="Riley R."/>
            <person name="LaButti K."/>
            <person name="Andreopoulos B."/>
            <person name="Lipzen A."/>
            <person name="Chen C."/>
            <person name="Yanf M."/>
            <person name="Daum C."/>
            <person name="Ng V."/>
            <person name="Clum A."/>
            <person name="Steindorff A."/>
            <person name="Ohm R."/>
            <person name="Martin F."/>
            <person name="Silar P."/>
            <person name="Natvig D."/>
            <person name="Lalanne C."/>
            <person name="Gautier V."/>
            <person name="Ament-velasquez S.L."/>
            <person name="Kruys A."/>
            <person name="Hutchinson M.I."/>
            <person name="Powell A.J."/>
            <person name="Barry K."/>
            <person name="Miller A.N."/>
            <person name="Grigoriev I.V."/>
            <person name="Debuchy R."/>
            <person name="Gladieux P."/>
            <person name="Thoren M.H."/>
            <person name="Johannesson H."/>
        </authorList>
    </citation>
    <scope>NUCLEOTIDE SEQUENCE</scope>
    <source>
        <strain evidence="1">SMH2392-1A</strain>
    </source>
</reference>
<dbReference type="AlphaFoldDB" id="A0AA39ZT45"/>
<organism evidence="1 2">
    <name type="scientific">Lasiosphaeria miniovina</name>
    <dbReference type="NCBI Taxonomy" id="1954250"/>
    <lineage>
        <taxon>Eukaryota</taxon>
        <taxon>Fungi</taxon>
        <taxon>Dikarya</taxon>
        <taxon>Ascomycota</taxon>
        <taxon>Pezizomycotina</taxon>
        <taxon>Sordariomycetes</taxon>
        <taxon>Sordariomycetidae</taxon>
        <taxon>Sordariales</taxon>
        <taxon>Lasiosphaeriaceae</taxon>
        <taxon>Lasiosphaeria</taxon>
    </lineage>
</organism>
<protein>
    <submittedName>
        <fullName evidence="1">Uncharacterized protein</fullName>
    </submittedName>
</protein>
<name>A0AA39ZT45_9PEZI</name>
<evidence type="ECO:0000313" key="1">
    <source>
        <dbReference type="EMBL" id="KAK0703216.1"/>
    </source>
</evidence>
<keyword evidence="2" id="KW-1185">Reference proteome</keyword>
<gene>
    <name evidence="1" type="ORF">B0T26DRAFT_756780</name>
</gene>
<dbReference type="RefSeq" id="XP_060290075.1">
    <property type="nucleotide sequence ID" value="XM_060446159.1"/>
</dbReference>
<accession>A0AA39ZT45</accession>
<comment type="caution">
    <text evidence="1">The sequence shown here is derived from an EMBL/GenBank/DDBJ whole genome shotgun (WGS) entry which is preliminary data.</text>
</comment>
<dbReference type="Proteomes" id="UP001172101">
    <property type="component" value="Unassembled WGS sequence"/>
</dbReference>
<dbReference type="GeneID" id="85329429"/>
<evidence type="ECO:0000313" key="2">
    <source>
        <dbReference type="Proteomes" id="UP001172101"/>
    </source>
</evidence>
<sequence length="126" mass="14008">MIWGRCSQMHIQSRLGLLVSVTFGREAGTPLFSDIEMHPRDKLKRRGGGEIPGVQQDSILPLVCVGKSHLAIEFAYRIAGAQADRWVFWVYADAQARVEEGFRTIADAVLPGQNQPKANIPQLMYG</sequence>